<feature type="transmembrane region" description="Helical" evidence="1">
    <location>
        <begin position="378"/>
        <end position="395"/>
    </location>
</feature>
<protein>
    <recommendedName>
        <fullName evidence="4">Polysaccharide biosynthesis protein</fullName>
    </recommendedName>
</protein>
<keyword evidence="1" id="KW-1133">Transmembrane helix</keyword>
<feature type="transmembrane region" description="Helical" evidence="1">
    <location>
        <begin position="52"/>
        <end position="78"/>
    </location>
</feature>
<feature type="transmembrane region" description="Helical" evidence="1">
    <location>
        <begin position="90"/>
        <end position="111"/>
    </location>
</feature>
<evidence type="ECO:0000256" key="1">
    <source>
        <dbReference type="SAM" id="Phobius"/>
    </source>
</evidence>
<dbReference type="RefSeq" id="WP_106853785.1">
    <property type="nucleotide sequence ID" value="NZ_OGTP01000003.1"/>
</dbReference>
<dbReference type="Proteomes" id="UP000238169">
    <property type="component" value="Unassembled WGS sequence"/>
</dbReference>
<feature type="transmembrane region" description="Helical" evidence="1">
    <location>
        <begin position="323"/>
        <end position="345"/>
    </location>
</feature>
<dbReference type="AlphaFoldDB" id="A0A2U3I1P5"/>
<keyword evidence="3" id="KW-1185">Reference proteome</keyword>
<evidence type="ECO:0000313" key="3">
    <source>
        <dbReference type="Proteomes" id="UP000238169"/>
    </source>
</evidence>
<accession>A0A2U3I1P5</accession>
<keyword evidence="1" id="KW-0812">Transmembrane</keyword>
<evidence type="ECO:0008006" key="4">
    <source>
        <dbReference type="Google" id="ProtNLM"/>
    </source>
</evidence>
<feature type="transmembrane region" description="Helical" evidence="1">
    <location>
        <begin position="149"/>
        <end position="168"/>
    </location>
</feature>
<dbReference type="OrthoDB" id="7069365at2"/>
<dbReference type="EMBL" id="OGTP01000003">
    <property type="protein sequence ID" value="SPB14045.1"/>
    <property type="molecule type" value="Genomic_DNA"/>
</dbReference>
<feature type="transmembrane region" description="Helical" evidence="1">
    <location>
        <begin position="213"/>
        <end position="232"/>
    </location>
</feature>
<sequence>MMKRWTQIVPNVRGATRRLDAILATGLPGLYRVIAFFGVQKLYSLGDLGRTGVAFSIAQSLAFFTAIGWAGLILVRVPAAPDHASRVQRFYELAFMGIMTLGVCSAMIAIVGRLHQFDFPVLETVVILIGWTIYQLARHYFLSYRDYRFIVLSDVVLLLITFLSIFGFRKINAVAGLPLAFSLALSGLLMLARIGRPRKFEVPRYDPKGLEFGFTNFLSGGIALSLVPIASYTDGVRFAGLMSLIGSICAISALIPRAITMYRLPELSRIAAAGESLHDLTRRTNRAIQFASIAAFVGNAVFIAAICYRNTTAGEFFNAFKCGLAISAIGCISMSSMAHSSVLMVREASRSAVLINLIACGAYIGTTLLLYVSGGLHFFAVLTACIAVTVMRNLLLKAKSTSLCTPANSVSRS</sequence>
<name>A0A2U3I1P5_9BURK</name>
<gene>
    <name evidence="2" type="ORF">NOV72_01294</name>
</gene>
<organism evidence="2 3">
    <name type="scientific">Caballeronia novacaledonica</name>
    <dbReference type="NCBI Taxonomy" id="1544861"/>
    <lineage>
        <taxon>Bacteria</taxon>
        <taxon>Pseudomonadati</taxon>
        <taxon>Pseudomonadota</taxon>
        <taxon>Betaproteobacteria</taxon>
        <taxon>Burkholderiales</taxon>
        <taxon>Burkholderiaceae</taxon>
        <taxon>Caballeronia</taxon>
    </lineage>
</organism>
<evidence type="ECO:0000313" key="2">
    <source>
        <dbReference type="EMBL" id="SPB14045.1"/>
    </source>
</evidence>
<reference evidence="3" key="1">
    <citation type="submission" date="2018-01" db="EMBL/GenBank/DDBJ databases">
        <authorList>
            <person name="Peeters C."/>
        </authorList>
    </citation>
    <scope>NUCLEOTIDE SEQUENCE [LARGE SCALE GENOMIC DNA]</scope>
</reference>
<feature type="transmembrane region" description="Helical" evidence="1">
    <location>
        <begin position="238"/>
        <end position="259"/>
    </location>
</feature>
<proteinExistence type="predicted"/>
<feature type="transmembrane region" description="Helical" evidence="1">
    <location>
        <begin position="174"/>
        <end position="192"/>
    </location>
</feature>
<feature type="transmembrane region" description="Helical" evidence="1">
    <location>
        <begin position="117"/>
        <end position="137"/>
    </location>
</feature>
<keyword evidence="1" id="KW-0472">Membrane</keyword>
<feature type="transmembrane region" description="Helical" evidence="1">
    <location>
        <begin position="290"/>
        <end position="311"/>
    </location>
</feature>
<feature type="transmembrane region" description="Helical" evidence="1">
    <location>
        <begin position="21"/>
        <end position="40"/>
    </location>
</feature>
<feature type="transmembrane region" description="Helical" evidence="1">
    <location>
        <begin position="352"/>
        <end position="372"/>
    </location>
</feature>